<accession>A0A0Q3FW24</accession>
<proteinExistence type="predicted"/>
<gene>
    <name evidence="1" type="ORF">BRADI_2g01108v3</name>
</gene>
<reference evidence="1 2" key="1">
    <citation type="journal article" date="2010" name="Nature">
        <title>Genome sequencing and analysis of the model grass Brachypodium distachyon.</title>
        <authorList>
            <consortium name="International Brachypodium Initiative"/>
        </authorList>
    </citation>
    <scope>NUCLEOTIDE SEQUENCE [LARGE SCALE GENOMIC DNA]</scope>
    <source>
        <strain evidence="1 2">Bd21</strain>
    </source>
</reference>
<protein>
    <submittedName>
        <fullName evidence="1 2">Uncharacterized protein</fullName>
    </submittedName>
</protein>
<name>A0A0Q3FW24_BRADI</name>
<evidence type="ECO:0000313" key="2">
    <source>
        <dbReference type="EnsemblPlants" id="KQK02381"/>
    </source>
</evidence>
<evidence type="ECO:0000313" key="1">
    <source>
        <dbReference type="EMBL" id="KQK02381.1"/>
    </source>
</evidence>
<dbReference type="Gramene" id="KQK02381">
    <property type="protein sequence ID" value="KQK02381"/>
    <property type="gene ID" value="BRADI_2g01108v3"/>
</dbReference>
<dbReference type="Proteomes" id="UP000008810">
    <property type="component" value="Chromosome 2"/>
</dbReference>
<dbReference type="EMBL" id="CM000881">
    <property type="protein sequence ID" value="PNT69830.1"/>
    <property type="molecule type" value="Genomic_DNA"/>
</dbReference>
<dbReference type="EMBL" id="CM000881">
    <property type="protein sequence ID" value="KQK02381.1"/>
    <property type="molecule type" value="Genomic_DNA"/>
</dbReference>
<dbReference type="EnsemblPlants" id="PNT69830">
    <property type="protein sequence ID" value="PNT69830"/>
    <property type="gene ID" value="BRADI_2g01108v3"/>
</dbReference>
<reference evidence="1" key="2">
    <citation type="submission" date="2017-06" db="EMBL/GenBank/DDBJ databases">
        <title>WGS assembly of Brachypodium distachyon.</title>
        <authorList>
            <consortium name="The International Brachypodium Initiative"/>
            <person name="Lucas S."/>
            <person name="Harmon-Smith M."/>
            <person name="Lail K."/>
            <person name="Tice H."/>
            <person name="Grimwood J."/>
            <person name="Bruce D."/>
            <person name="Barry K."/>
            <person name="Shu S."/>
            <person name="Lindquist E."/>
            <person name="Wang M."/>
            <person name="Pitluck S."/>
            <person name="Vogel J.P."/>
            <person name="Garvin D.F."/>
            <person name="Mockler T.C."/>
            <person name="Schmutz J."/>
            <person name="Rokhsar D."/>
            <person name="Bevan M.W."/>
        </authorList>
    </citation>
    <scope>NUCLEOTIDE SEQUENCE</scope>
    <source>
        <strain evidence="1">Bd21</strain>
    </source>
</reference>
<reference evidence="2" key="3">
    <citation type="submission" date="2018-08" db="UniProtKB">
        <authorList>
            <consortium name="EnsemblPlants"/>
        </authorList>
    </citation>
    <scope>IDENTIFICATION</scope>
    <source>
        <strain evidence="2">cv. Bd21</strain>
    </source>
</reference>
<dbReference type="AlphaFoldDB" id="A0A0Q3FW24"/>
<dbReference type="Gramene" id="PNT69830">
    <property type="protein sequence ID" value="PNT69830"/>
    <property type="gene ID" value="BRADI_2g01108v3"/>
</dbReference>
<evidence type="ECO:0000313" key="3">
    <source>
        <dbReference type="Proteomes" id="UP000008810"/>
    </source>
</evidence>
<dbReference type="EnsemblPlants" id="KQK02381">
    <property type="protein sequence ID" value="KQK02381"/>
    <property type="gene ID" value="BRADI_2g01108v3"/>
</dbReference>
<organism evidence="1">
    <name type="scientific">Brachypodium distachyon</name>
    <name type="common">Purple false brome</name>
    <name type="synonym">Trachynia distachya</name>
    <dbReference type="NCBI Taxonomy" id="15368"/>
    <lineage>
        <taxon>Eukaryota</taxon>
        <taxon>Viridiplantae</taxon>
        <taxon>Streptophyta</taxon>
        <taxon>Embryophyta</taxon>
        <taxon>Tracheophyta</taxon>
        <taxon>Spermatophyta</taxon>
        <taxon>Magnoliopsida</taxon>
        <taxon>Liliopsida</taxon>
        <taxon>Poales</taxon>
        <taxon>Poaceae</taxon>
        <taxon>BOP clade</taxon>
        <taxon>Pooideae</taxon>
        <taxon>Stipodae</taxon>
        <taxon>Brachypodieae</taxon>
        <taxon>Brachypodium</taxon>
    </lineage>
</organism>
<dbReference type="InParanoid" id="A0A0Q3FW24"/>
<keyword evidence="3" id="KW-1185">Reference proteome</keyword>
<sequence length="91" mass="9574">MDLLFLGFGGAQRCSGRKPCANNDSSVAALPVAEAARPGAVRRSAAATGNVCTKSQDPGCCELPLIIDPAYACIRTYYEVQYEPLMHGPIG</sequence>